<organism evidence="2 3">
    <name type="scientific">Cuscuta campestris</name>
    <dbReference type="NCBI Taxonomy" id="132261"/>
    <lineage>
        <taxon>Eukaryota</taxon>
        <taxon>Viridiplantae</taxon>
        <taxon>Streptophyta</taxon>
        <taxon>Embryophyta</taxon>
        <taxon>Tracheophyta</taxon>
        <taxon>Spermatophyta</taxon>
        <taxon>Magnoliopsida</taxon>
        <taxon>eudicotyledons</taxon>
        <taxon>Gunneridae</taxon>
        <taxon>Pentapetalae</taxon>
        <taxon>asterids</taxon>
        <taxon>lamiids</taxon>
        <taxon>Solanales</taxon>
        <taxon>Convolvulaceae</taxon>
        <taxon>Cuscuteae</taxon>
        <taxon>Cuscuta</taxon>
        <taxon>Cuscuta subgen. Grammica</taxon>
        <taxon>Cuscuta sect. Cleistogrammica</taxon>
    </lineage>
</organism>
<gene>
    <name evidence="2" type="ORF">CCAM_LOCUS33425</name>
</gene>
<dbReference type="EMBL" id="OOIL02004458">
    <property type="protein sequence ID" value="VFQ91649.1"/>
    <property type="molecule type" value="Genomic_DNA"/>
</dbReference>
<keyword evidence="3" id="KW-1185">Reference proteome</keyword>
<accession>A0A484MT00</accession>
<feature type="compositionally biased region" description="Basic and acidic residues" evidence="1">
    <location>
        <begin position="822"/>
        <end position="833"/>
    </location>
</feature>
<name>A0A484MT00_9ASTE</name>
<evidence type="ECO:0000313" key="3">
    <source>
        <dbReference type="Proteomes" id="UP000595140"/>
    </source>
</evidence>
<proteinExistence type="predicted"/>
<reference evidence="2 3" key="1">
    <citation type="submission" date="2018-04" db="EMBL/GenBank/DDBJ databases">
        <authorList>
            <person name="Vogel A."/>
        </authorList>
    </citation>
    <scope>NUCLEOTIDE SEQUENCE [LARGE SCALE GENOMIC DNA]</scope>
</reference>
<dbReference type="Proteomes" id="UP000595140">
    <property type="component" value="Unassembled WGS sequence"/>
</dbReference>
<sequence>MVNNMDHGLPKFSLLGYDDWKIMMEAHLYALHDSIFKTLDPITFSKIKHFKTAMEIWQGLGKLSKMKIVGANVHFQKLEAKCSSPAFYQTYLEMIAAQELSEFLHLEIGFKYEEEVLDSYKNGKVTTVQSKKNPQRTISVIKSTVGGTKVKISQKKLKKKLHLPNSGIEIGKLSSKNLDWKTIGISRRIPSGPTKKTDLKNDYKLVLELVIACLECGSGGHADDITQERAFIINALITRTKVNWAKHFFNSVSKHLGKPKQKYLCQGLYFGYILESLGVASESKKYDARYWLYYLSSKGENRASSAAEDEGSSNNVLILYYDWRAWKVGNSADQLHECDQQLKNENIIKRCLGLPINYCCEQILDDEWVWQKTYEDLHLEYLATSPTSEFESDDEDPAVYKPILSKPTEDHTVLTTEAQADMETTAEDFQVFPETSPAFETVLPEAVQENAASPLQEQNQETSKEELQQFLQSQVQEILTTPFEVQRSFEEAEEGAQIARLEASEPPVAIFEQQAEDEVRDSLSREISNYGNEEIEEESVKTLKVDEEEAEQGDDAESLSLQLFHRVPSSNQVNFHFHSSSATTLPDEIPETWTRKVQGLIEFVLKSQHASFMQEIEQMETRHNQMVEKSEEKYCSNLYEISKSVDKTLEIISLLKAVGTIPSHFTNDSQTEERYNNLKCIQEECGVMQGIEQILEPGAETLEIDHEVQSASDQYTNMARVEALATTIVNGRDAMAPEPAGSAEVKALLVELEQICVGEDAQETIQNPTYIDPNSEIEQSCVAHKLSPRQIWKAHSNDQTTIGPILQSFKVDGQHYEIRSYEEAETSNLREDPNDFQDVQNRRSKKAGKRGTAPRTIKTRSYDPNLEVGTVSEITRYWPSRKSTTMEKIVTTKSYSGHFWYVGPVGPIGADGKRPKKIMPRNLALDQHPGFII</sequence>
<evidence type="ECO:0000313" key="2">
    <source>
        <dbReference type="EMBL" id="VFQ91649.1"/>
    </source>
</evidence>
<feature type="region of interest" description="Disordered" evidence="1">
    <location>
        <begin position="822"/>
        <end position="857"/>
    </location>
</feature>
<protein>
    <submittedName>
        <fullName evidence="2">Uncharacterized protein</fullName>
    </submittedName>
</protein>
<evidence type="ECO:0000256" key="1">
    <source>
        <dbReference type="SAM" id="MobiDB-lite"/>
    </source>
</evidence>
<dbReference type="AlphaFoldDB" id="A0A484MT00"/>